<dbReference type="PANTHER" id="PTHR40032:SF1">
    <property type="entry name" value="EXPORTED PROTEIN"/>
    <property type="match status" value="1"/>
</dbReference>
<feature type="domain" description="Putative amidase" evidence="1">
    <location>
        <begin position="127"/>
        <end position="278"/>
    </location>
</feature>
<sequence length="285" mass="33586">MKLQLKAIVQERIERYIGKSREAVEGKLLRKQNVYKQREAEIVHVKATGQVLFRHDKENETELDYQLHLQYFIKQRDTFFMEEETEERRVTFHDGKVVSDYENERIYGQNREERTIDVLSERIEYTYDRLKAVKYAERWWNDFNPAYPKFTDDCSSFISQCLHAGGIPMWGSPNRNKGWWMSGGNWSFSWTVANALQQLLAGGRGIRTKQVRSAEQLNLGDIICIDFEGDGRFNHSLMVTAKDEYGMPLVNAHTTNSRHRYWTYEDSSAYTPNIVYKFYKILDGS</sequence>
<name>A0A0K9GQB9_9BACI</name>
<dbReference type="OrthoDB" id="9812429at2"/>
<gene>
    <name evidence="2" type="ORF">AC625_04725</name>
</gene>
<dbReference type="RefSeq" id="WP_049680222.1">
    <property type="nucleotide sequence ID" value="NZ_LFZW01000001.1"/>
</dbReference>
<dbReference type="EMBL" id="LFZW01000001">
    <property type="protein sequence ID" value="KMY48894.1"/>
    <property type="molecule type" value="Genomic_DNA"/>
</dbReference>
<evidence type="ECO:0000313" key="2">
    <source>
        <dbReference type="EMBL" id="KMY48894.1"/>
    </source>
</evidence>
<protein>
    <recommendedName>
        <fullName evidence="1">Putative amidase domain-containing protein</fullName>
    </recommendedName>
</protein>
<dbReference type="PATRIC" id="fig|1679170.3.peg.1003"/>
<dbReference type="PANTHER" id="PTHR40032">
    <property type="entry name" value="EXPORTED PROTEIN-RELATED"/>
    <property type="match status" value="1"/>
</dbReference>
<evidence type="ECO:0000313" key="3">
    <source>
        <dbReference type="Proteomes" id="UP000037146"/>
    </source>
</evidence>
<dbReference type="AlphaFoldDB" id="A0A0K9GQB9"/>
<reference evidence="3" key="1">
    <citation type="submission" date="2015-07" db="EMBL/GenBank/DDBJ databases">
        <title>Genome sequencing project for genomic taxonomy and phylogenomics of Bacillus-like bacteria.</title>
        <authorList>
            <person name="Liu B."/>
            <person name="Wang J."/>
            <person name="Zhu Y."/>
            <person name="Liu G."/>
            <person name="Chen Q."/>
            <person name="Chen Z."/>
            <person name="Lan J."/>
            <person name="Che J."/>
            <person name="Ge C."/>
            <person name="Shi H."/>
            <person name="Pan Z."/>
            <person name="Liu X."/>
        </authorList>
    </citation>
    <scope>NUCLEOTIDE SEQUENCE [LARGE SCALE GENOMIC DNA]</scope>
    <source>
        <strain evidence="3">FJAT-27997</strain>
    </source>
</reference>
<keyword evidence="3" id="KW-1185">Reference proteome</keyword>
<comment type="caution">
    <text evidence="2">The sequence shown here is derived from an EMBL/GenBank/DDBJ whole genome shotgun (WGS) entry which is preliminary data.</text>
</comment>
<dbReference type="InterPro" id="IPR024301">
    <property type="entry name" value="Amidase_6"/>
</dbReference>
<dbReference type="STRING" id="1679170.AC625_04725"/>
<organism evidence="2 3">
    <name type="scientific">Peribacillus loiseleuriae</name>
    <dbReference type="NCBI Taxonomy" id="1679170"/>
    <lineage>
        <taxon>Bacteria</taxon>
        <taxon>Bacillati</taxon>
        <taxon>Bacillota</taxon>
        <taxon>Bacilli</taxon>
        <taxon>Bacillales</taxon>
        <taxon>Bacillaceae</taxon>
        <taxon>Peribacillus</taxon>
    </lineage>
</organism>
<evidence type="ECO:0000259" key="1">
    <source>
        <dbReference type="Pfam" id="PF12671"/>
    </source>
</evidence>
<accession>A0A0K9GQB9</accession>
<dbReference type="Proteomes" id="UP000037146">
    <property type="component" value="Unassembled WGS sequence"/>
</dbReference>
<dbReference type="Pfam" id="PF12671">
    <property type="entry name" value="Amidase_6"/>
    <property type="match status" value="1"/>
</dbReference>
<proteinExistence type="predicted"/>